<proteinExistence type="predicted"/>
<accession>A0ABR1N959</accession>
<feature type="transmembrane region" description="Helical" evidence="1">
    <location>
        <begin position="44"/>
        <end position="67"/>
    </location>
</feature>
<comment type="caution">
    <text evidence="2">The sequence shown here is derived from an EMBL/GenBank/DDBJ whole genome shotgun (WGS) entry which is preliminary data.</text>
</comment>
<reference evidence="2 3" key="1">
    <citation type="submission" date="2024-04" db="EMBL/GenBank/DDBJ databases">
        <title>Phyllosticta paracitricarpa is synonymous to the EU quarantine fungus P. citricarpa based on phylogenomic analyses.</title>
        <authorList>
            <consortium name="Lawrence Berkeley National Laboratory"/>
            <person name="Van ingen-buijs V.A."/>
            <person name="Van westerhoven A.C."/>
            <person name="Haridas S."/>
            <person name="Skiadas P."/>
            <person name="Martin F."/>
            <person name="Groenewald J.Z."/>
            <person name="Crous P.W."/>
            <person name="Seidl M.F."/>
        </authorList>
    </citation>
    <scope>NUCLEOTIDE SEQUENCE [LARGE SCALE GENOMIC DNA]</scope>
    <source>
        <strain evidence="2 3">CBS 141358</strain>
    </source>
</reference>
<gene>
    <name evidence="2" type="ORF">JOL62DRAFT_637980</name>
</gene>
<evidence type="ECO:0000313" key="3">
    <source>
        <dbReference type="Proteomes" id="UP001367316"/>
    </source>
</evidence>
<sequence length="80" mass="9137">MAYVSMAARMYARTHGRCISRRRRRRRGYPDCGRGGFCRANLRACFAMSLALVGCIPLLVVGVGITWRRWPRPSRVAMFS</sequence>
<name>A0ABR1N959_9PEZI</name>
<dbReference type="Proteomes" id="UP001367316">
    <property type="component" value="Unassembled WGS sequence"/>
</dbReference>
<protein>
    <submittedName>
        <fullName evidence="2">Uncharacterized protein</fullName>
    </submittedName>
</protein>
<keyword evidence="1" id="KW-1133">Transmembrane helix</keyword>
<evidence type="ECO:0000313" key="2">
    <source>
        <dbReference type="EMBL" id="KAK7611738.1"/>
    </source>
</evidence>
<dbReference type="EMBL" id="JBBPBF010000012">
    <property type="protein sequence ID" value="KAK7611738.1"/>
    <property type="molecule type" value="Genomic_DNA"/>
</dbReference>
<keyword evidence="3" id="KW-1185">Reference proteome</keyword>
<evidence type="ECO:0000256" key="1">
    <source>
        <dbReference type="SAM" id="Phobius"/>
    </source>
</evidence>
<keyword evidence="1" id="KW-0812">Transmembrane</keyword>
<keyword evidence="1" id="KW-0472">Membrane</keyword>
<organism evidence="2 3">
    <name type="scientific">Phyllosticta paracitricarpa</name>
    <dbReference type="NCBI Taxonomy" id="2016321"/>
    <lineage>
        <taxon>Eukaryota</taxon>
        <taxon>Fungi</taxon>
        <taxon>Dikarya</taxon>
        <taxon>Ascomycota</taxon>
        <taxon>Pezizomycotina</taxon>
        <taxon>Dothideomycetes</taxon>
        <taxon>Dothideomycetes incertae sedis</taxon>
        <taxon>Botryosphaeriales</taxon>
        <taxon>Phyllostictaceae</taxon>
        <taxon>Phyllosticta</taxon>
    </lineage>
</organism>